<keyword evidence="1" id="KW-0732">Signal</keyword>
<protein>
    <submittedName>
        <fullName evidence="2">DUF4410 domain-containing protein</fullName>
    </submittedName>
</protein>
<evidence type="ECO:0000313" key="3">
    <source>
        <dbReference type="Proteomes" id="UP001056132"/>
    </source>
</evidence>
<dbReference type="RefSeq" id="WP_250025464.1">
    <property type="nucleotide sequence ID" value="NZ_CP097331.1"/>
</dbReference>
<gene>
    <name evidence="2" type="ORF">M5D45_25465</name>
</gene>
<evidence type="ECO:0000313" key="2">
    <source>
        <dbReference type="EMBL" id="URF06454.1"/>
    </source>
</evidence>
<sequence>MQTTQLSLVARRFTLATLTAATLLAAGCASAATTMTQDVAALPGNADLIYVQTFNANPDQVKVDSRLMQKVMTMAGTDSQAGKAVRDAREARDQVSDEIVRQLRAKGLNAVRLDGPVPAGANALVVTGQFDKIDEGNQRRRMLVGLGAGKSNVGASVELVYQPARGPAMPLQDFHASADSGHMPGVAETAGVGAVAGHVAMSAAAGGAAHGVSELQHDSVYNDATRLADAIAKQVAQSAQSAQRPLS</sequence>
<name>A0AAE9I2M8_9BURK</name>
<dbReference type="AlphaFoldDB" id="A0AAE9I2M8"/>
<reference evidence="2" key="1">
    <citation type="journal article" date="2022" name="Microbiol. Resour. Announc.">
        <title>Genome Sequence of Cupriavidus campinensis Strain G5, a Member of a Bacterial Consortium Capable of Polyethylene Degradation.</title>
        <authorList>
            <person name="Schneider B."/>
            <person name="Pfeiffer F."/>
            <person name="Dyall-Smith M."/>
            <person name="Kunte H.J."/>
        </authorList>
    </citation>
    <scope>NUCLEOTIDE SEQUENCE</scope>
    <source>
        <strain evidence="2">G5</strain>
    </source>
</reference>
<dbReference type="InterPro" id="IPR025522">
    <property type="entry name" value="DUF4410"/>
</dbReference>
<organism evidence="2 3">
    <name type="scientific">Cupriavidus campinensis</name>
    <dbReference type="NCBI Taxonomy" id="151783"/>
    <lineage>
        <taxon>Bacteria</taxon>
        <taxon>Pseudomonadati</taxon>
        <taxon>Pseudomonadota</taxon>
        <taxon>Betaproteobacteria</taxon>
        <taxon>Burkholderiales</taxon>
        <taxon>Burkholderiaceae</taxon>
        <taxon>Cupriavidus</taxon>
    </lineage>
</organism>
<dbReference type="EMBL" id="CP097331">
    <property type="protein sequence ID" value="URF06454.1"/>
    <property type="molecule type" value="Genomic_DNA"/>
</dbReference>
<feature type="chain" id="PRO_5042146433" evidence="1">
    <location>
        <begin position="32"/>
        <end position="247"/>
    </location>
</feature>
<reference evidence="2" key="2">
    <citation type="submission" date="2022-05" db="EMBL/GenBank/DDBJ databases">
        <authorList>
            <person name="Kunte H.-J."/>
        </authorList>
    </citation>
    <scope>NUCLEOTIDE SEQUENCE</scope>
    <source>
        <strain evidence="2">G5</strain>
    </source>
</reference>
<feature type="signal peptide" evidence="1">
    <location>
        <begin position="1"/>
        <end position="31"/>
    </location>
</feature>
<dbReference type="Proteomes" id="UP001056132">
    <property type="component" value="Chromosome 2"/>
</dbReference>
<proteinExistence type="predicted"/>
<accession>A0AAE9I2M8</accession>
<dbReference type="Pfam" id="PF14366">
    <property type="entry name" value="DUF4410"/>
    <property type="match status" value="1"/>
</dbReference>
<evidence type="ECO:0000256" key="1">
    <source>
        <dbReference type="SAM" id="SignalP"/>
    </source>
</evidence>
<dbReference type="KEGG" id="ccam:M5D45_25465"/>